<keyword evidence="7" id="KW-0808">Transferase</keyword>
<comment type="similarity">
    <text evidence="5">Belongs to the class-II pyridoxal-phosphate-dependent aminotransferase family. MalY/PatB cystathionine beta-lyase subfamily.</text>
</comment>
<dbReference type="NCBIfam" id="TIGR04350">
    <property type="entry name" value="C_S_lyase_PatB"/>
    <property type="match status" value="1"/>
</dbReference>
<comment type="cofactor">
    <cofactor evidence="1">
        <name>pyridoxal 5'-phosphate</name>
        <dbReference type="ChEBI" id="CHEBI:597326"/>
    </cofactor>
</comment>
<dbReference type="EC" id="4.4.1.13" evidence="2"/>
<feature type="domain" description="Aminotransferase class I/classII large" evidence="6">
    <location>
        <begin position="62"/>
        <end position="379"/>
    </location>
</feature>
<dbReference type="Proteomes" id="UP000614469">
    <property type="component" value="Unassembled WGS sequence"/>
</dbReference>
<dbReference type="GO" id="GO:0030170">
    <property type="term" value="F:pyridoxal phosphate binding"/>
    <property type="evidence" value="ECO:0007669"/>
    <property type="project" value="InterPro"/>
</dbReference>
<dbReference type="CDD" id="cd00609">
    <property type="entry name" value="AAT_like"/>
    <property type="match status" value="1"/>
</dbReference>
<sequence>MPSDFDKIVDRRPTASAKWNFYDEDVLPMWVADMDFPSPPPILGALHGAVGHGVFGYDWPTQKLLTEVANRMKRLYDWDLTSEDIIPIPGLVTGFNLAARIVCASDEGILTQPPVYFPFLSAPENTDLKSQMAPLKTITHGRTLHSEIDWEVFDNAIHSEEARTGMFLFCNPHNPTGTIYSRDELTRLADTCLREDIIICSDEIHSELLLDGNKHIPIATLSPEIAQQTITLVAASKTFNVAGLFVGFAIIQNEEMREKYKKEIKKLTLHTNGLGHIASEVAFSGACDSWLEELLDYLAANRDYVVDYVEKNLPGIRVSVPDATYLAWLDCNELISSGKIKGSPQEFFIEKGKVAFNEGADFGPGGEGFVRLNFGCPREILVDGLERMKKALK</sequence>
<keyword evidence="3" id="KW-0663">Pyridoxal phosphate</keyword>
<keyword evidence="7" id="KW-0032">Aminotransferase</keyword>
<dbReference type="InterPro" id="IPR051798">
    <property type="entry name" value="Class-II_PLP-Dep_Aminotrans"/>
</dbReference>
<protein>
    <recommendedName>
        <fullName evidence="2">cysteine-S-conjugate beta-lyase</fullName>
        <ecNumber evidence="2">4.4.1.13</ecNumber>
    </recommendedName>
</protein>
<dbReference type="SUPFAM" id="SSF53383">
    <property type="entry name" value="PLP-dependent transferases"/>
    <property type="match status" value="1"/>
</dbReference>
<dbReference type="Gene3D" id="3.90.1150.10">
    <property type="entry name" value="Aspartate Aminotransferase, domain 1"/>
    <property type="match status" value="1"/>
</dbReference>
<dbReference type="GO" id="GO:0008483">
    <property type="term" value="F:transaminase activity"/>
    <property type="evidence" value="ECO:0007669"/>
    <property type="project" value="UniProtKB-KW"/>
</dbReference>
<name>A0A8J6NI08_9CHLR</name>
<proteinExistence type="inferred from homology"/>
<evidence type="ECO:0000256" key="5">
    <source>
        <dbReference type="ARBA" id="ARBA00037974"/>
    </source>
</evidence>
<dbReference type="PANTHER" id="PTHR43525:SF1">
    <property type="entry name" value="PROTEIN MALY"/>
    <property type="match status" value="1"/>
</dbReference>
<comment type="caution">
    <text evidence="7">The sequence shown here is derived from an EMBL/GenBank/DDBJ whole genome shotgun (WGS) entry which is preliminary data.</text>
</comment>
<dbReference type="AlphaFoldDB" id="A0A8J6NI08"/>
<dbReference type="InterPro" id="IPR004839">
    <property type="entry name" value="Aminotransferase_I/II_large"/>
</dbReference>
<reference evidence="7 8" key="1">
    <citation type="submission" date="2020-08" db="EMBL/GenBank/DDBJ databases">
        <title>Bridging the membrane lipid divide: bacteria of the FCB group superphylum have the potential to synthesize archaeal ether lipids.</title>
        <authorList>
            <person name="Villanueva L."/>
            <person name="Von Meijenfeldt F.A.B."/>
            <person name="Westbye A.B."/>
            <person name="Yadav S."/>
            <person name="Hopmans E.C."/>
            <person name="Dutilh B.E."/>
            <person name="Sinninghe Damste J.S."/>
        </authorList>
    </citation>
    <scope>NUCLEOTIDE SEQUENCE [LARGE SCALE GENOMIC DNA]</scope>
    <source>
        <strain evidence="7">NIOZ-UU36</strain>
    </source>
</reference>
<evidence type="ECO:0000256" key="2">
    <source>
        <dbReference type="ARBA" id="ARBA00012224"/>
    </source>
</evidence>
<accession>A0A8J6NI08</accession>
<dbReference type="InterPro" id="IPR015422">
    <property type="entry name" value="PyrdxlP-dep_Trfase_small"/>
</dbReference>
<dbReference type="Gene3D" id="3.40.640.10">
    <property type="entry name" value="Type I PLP-dependent aspartate aminotransferase-like (Major domain)"/>
    <property type="match status" value="1"/>
</dbReference>
<dbReference type="Pfam" id="PF00155">
    <property type="entry name" value="Aminotran_1_2"/>
    <property type="match status" value="1"/>
</dbReference>
<evidence type="ECO:0000256" key="3">
    <source>
        <dbReference type="ARBA" id="ARBA00022898"/>
    </source>
</evidence>
<dbReference type="InterPro" id="IPR027619">
    <property type="entry name" value="C-S_lyase_PatB-like"/>
</dbReference>
<dbReference type="InterPro" id="IPR015421">
    <property type="entry name" value="PyrdxlP-dep_Trfase_major"/>
</dbReference>
<evidence type="ECO:0000256" key="4">
    <source>
        <dbReference type="ARBA" id="ARBA00023239"/>
    </source>
</evidence>
<dbReference type="GO" id="GO:0047804">
    <property type="term" value="F:cysteine-S-conjugate beta-lyase activity"/>
    <property type="evidence" value="ECO:0007669"/>
    <property type="project" value="UniProtKB-EC"/>
</dbReference>
<keyword evidence="4" id="KW-0456">Lyase</keyword>
<gene>
    <name evidence="7" type="ORF">H8E29_03740</name>
</gene>
<evidence type="ECO:0000313" key="7">
    <source>
        <dbReference type="EMBL" id="MBC8334355.1"/>
    </source>
</evidence>
<evidence type="ECO:0000313" key="8">
    <source>
        <dbReference type="Proteomes" id="UP000614469"/>
    </source>
</evidence>
<dbReference type="EMBL" id="JACNJN010000061">
    <property type="protein sequence ID" value="MBC8334355.1"/>
    <property type="molecule type" value="Genomic_DNA"/>
</dbReference>
<dbReference type="PANTHER" id="PTHR43525">
    <property type="entry name" value="PROTEIN MALY"/>
    <property type="match status" value="1"/>
</dbReference>
<organism evidence="7 8">
    <name type="scientific">Candidatus Desulfolinea nitratireducens</name>
    <dbReference type="NCBI Taxonomy" id="2841698"/>
    <lineage>
        <taxon>Bacteria</taxon>
        <taxon>Bacillati</taxon>
        <taxon>Chloroflexota</taxon>
        <taxon>Anaerolineae</taxon>
        <taxon>Anaerolineales</taxon>
        <taxon>Anaerolineales incertae sedis</taxon>
        <taxon>Candidatus Desulfolinea</taxon>
    </lineage>
</organism>
<evidence type="ECO:0000259" key="6">
    <source>
        <dbReference type="Pfam" id="PF00155"/>
    </source>
</evidence>
<dbReference type="InterPro" id="IPR015424">
    <property type="entry name" value="PyrdxlP-dep_Trfase"/>
</dbReference>
<evidence type="ECO:0000256" key="1">
    <source>
        <dbReference type="ARBA" id="ARBA00001933"/>
    </source>
</evidence>